<dbReference type="OrthoDB" id="387237at2"/>
<evidence type="ECO:0000259" key="2">
    <source>
        <dbReference type="Pfam" id="PF00364"/>
    </source>
</evidence>
<dbReference type="SUPFAM" id="SSF52777">
    <property type="entry name" value="CoA-dependent acyltransferases"/>
    <property type="match status" value="1"/>
</dbReference>
<evidence type="ECO:0000313" key="4">
    <source>
        <dbReference type="Proteomes" id="UP000019267"/>
    </source>
</evidence>
<dbReference type="HOGENOM" id="CLU_426350_0_0_14"/>
<feature type="domain" description="Lipoyl-binding" evidence="2">
    <location>
        <begin position="14"/>
        <end position="72"/>
    </location>
</feature>
<accession>W6A8D8</accession>
<dbReference type="KEGG" id="scq:SCULI_v1c08150"/>
<dbReference type="Pfam" id="PF00364">
    <property type="entry name" value="Biotin_lipoyl"/>
    <property type="match status" value="1"/>
</dbReference>
<organism evidence="3 4">
    <name type="scientific">Spiroplasma culicicola AES-1</name>
    <dbReference type="NCBI Taxonomy" id="1276246"/>
    <lineage>
        <taxon>Bacteria</taxon>
        <taxon>Bacillati</taxon>
        <taxon>Mycoplasmatota</taxon>
        <taxon>Mollicutes</taxon>
        <taxon>Entomoplasmatales</taxon>
        <taxon>Spiroplasmataceae</taxon>
        <taxon>Spiroplasma</taxon>
    </lineage>
</organism>
<dbReference type="EMBL" id="CP006681">
    <property type="protein sequence ID" value="AHI53155.1"/>
    <property type="molecule type" value="Genomic_DNA"/>
</dbReference>
<reference evidence="3 4" key="1">
    <citation type="journal article" date="2014" name="Genome Biol. Evol.">
        <title>Molecular evolution of the substrate utilization strategies and putative virulence factors in mosquito-associated Spiroplasma species.</title>
        <authorList>
            <person name="Chang T.H."/>
            <person name="Lo W.S."/>
            <person name="Ku C."/>
            <person name="Chen L.L."/>
            <person name="Kuo C.H."/>
        </authorList>
    </citation>
    <scope>NUCLEOTIDE SEQUENCE [LARGE SCALE GENOMIC DNA]</scope>
    <source>
        <strain evidence="3">AES-1</strain>
    </source>
</reference>
<gene>
    <name evidence="3" type="ORF">SCULI_v1c08150</name>
</gene>
<dbReference type="Gene3D" id="3.30.559.10">
    <property type="entry name" value="Chloramphenicol acetyltransferase-like domain"/>
    <property type="match status" value="1"/>
</dbReference>
<dbReference type="InterPro" id="IPR023213">
    <property type="entry name" value="CAT-like_dom_sf"/>
</dbReference>
<dbReference type="InterPro" id="IPR000089">
    <property type="entry name" value="Biotin_lipoyl"/>
</dbReference>
<dbReference type="STRING" id="1276246.SCULI_v1c08150"/>
<dbReference type="CDD" id="cd06850">
    <property type="entry name" value="biotinyl_domain"/>
    <property type="match status" value="1"/>
</dbReference>
<proteinExistence type="predicted"/>
<dbReference type="InterPro" id="IPR011053">
    <property type="entry name" value="Single_hybrid_motif"/>
</dbReference>
<feature type="coiled-coil region" evidence="1">
    <location>
        <begin position="390"/>
        <end position="417"/>
    </location>
</feature>
<dbReference type="SUPFAM" id="SSF51230">
    <property type="entry name" value="Single hybrid motif"/>
    <property type="match status" value="1"/>
</dbReference>
<evidence type="ECO:0000256" key="1">
    <source>
        <dbReference type="SAM" id="Coils"/>
    </source>
</evidence>
<dbReference type="Gene3D" id="2.40.50.100">
    <property type="match status" value="1"/>
</dbReference>
<dbReference type="AlphaFoldDB" id="W6A8D8"/>
<dbReference type="PATRIC" id="fig|1276246.3.peg.811"/>
<evidence type="ECO:0000313" key="3">
    <source>
        <dbReference type="EMBL" id="AHI53155.1"/>
    </source>
</evidence>
<dbReference type="RefSeq" id="WP_025363383.1">
    <property type="nucleotide sequence ID" value="NZ_CP006681.1"/>
</dbReference>
<sequence>MEKIKFKNPRKYKGIVEKVFVKDGQAVEQGQVLAQISTQLERFKIESPIEGVIRNIYIIESLIVSHGDVIFDVMNQKELAGVLKKPQNIGDTLREALTENGFLESLNDENGETISFEPADDFDLNTDIKPEFLSQNEKQSVEAEHPVEEIKVEEEIVQTTTKTIDFSNQMPTSIGQQSIERSEKISDHHDDLWEQRGANAISSDDSVTKELELLSHLTAEGAHEVDKEVSIKEMAKDFDIQLNEATTSSQSVETLEQNNAHLNFEELNVFAKPQSSPIENEHEYPQPITVSDSITQELTNLKALKLEDEKDIKIFENHNPEIRETQILKTVNESQFLSKFASDENEDLISLEDVVIDSLEVEPEQTEEKPSDVEQKTVEEIKVINQEYDDSSIKSQLAQLEEKHDQLNKKLSEMKFNKIDPANVNITSKQTSSINFEVDVTALLHLHTLMFDPYKAKGVELNLNTFYLKALKMVLNKFDEFDYNNNSTISLARSIGNKFGFVDIVVENSTSIIDIAKQVDTNQEIESAKNIMLIDLSQFNVLSSSIQLDESSIISLSVGAVHSKLKGEMILSNYVNVCVNFDTTLIDIKDAIEFTKEFNDIIQNPGLLI</sequence>
<keyword evidence="1" id="KW-0175">Coiled coil</keyword>
<protein>
    <recommendedName>
        <fullName evidence="2">Lipoyl-binding domain-containing protein</fullName>
    </recommendedName>
</protein>
<keyword evidence="4" id="KW-1185">Reference proteome</keyword>
<name>W6A8D8_9MOLU</name>
<dbReference type="Proteomes" id="UP000019267">
    <property type="component" value="Chromosome"/>
</dbReference>